<dbReference type="Proteomes" id="UP000887540">
    <property type="component" value="Unplaced"/>
</dbReference>
<dbReference type="AlphaFoldDB" id="A0A914E6G1"/>
<dbReference type="GO" id="GO:0015031">
    <property type="term" value="P:protein transport"/>
    <property type="evidence" value="ECO:0007669"/>
    <property type="project" value="TreeGrafter"/>
</dbReference>
<feature type="domain" description="Arrestin C-terminal-like" evidence="2">
    <location>
        <begin position="211"/>
        <end position="347"/>
    </location>
</feature>
<dbReference type="InterPro" id="IPR014752">
    <property type="entry name" value="Arrestin-like_C"/>
</dbReference>
<dbReference type="InterPro" id="IPR014756">
    <property type="entry name" value="Ig_E-set"/>
</dbReference>
<dbReference type="SMART" id="SM01017">
    <property type="entry name" value="Arrestin_C"/>
    <property type="match status" value="1"/>
</dbReference>
<dbReference type="InterPro" id="IPR011021">
    <property type="entry name" value="Arrestin-like_N"/>
</dbReference>
<reference evidence="4" key="1">
    <citation type="submission" date="2022-11" db="UniProtKB">
        <authorList>
            <consortium name="WormBaseParasite"/>
        </authorList>
    </citation>
    <scope>IDENTIFICATION</scope>
</reference>
<accession>A0A914E6G1</accession>
<dbReference type="Gene3D" id="2.60.40.640">
    <property type="match status" value="2"/>
</dbReference>
<dbReference type="PANTHER" id="PTHR11188">
    <property type="entry name" value="ARRESTIN DOMAIN CONTAINING PROTEIN"/>
    <property type="match status" value="1"/>
</dbReference>
<evidence type="ECO:0000313" key="3">
    <source>
        <dbReference type="Proteomes" id="UP000887540"/>
    </source>
</evidence>
<organism evidence="3 4">
    <name type="scientific">Acrobeloides nanus</name>
    <dbReference type="NCBI Taxonomy" id="290746"/>
    <lineage>
        <taxon>Eukaryota</taxon>
        <taxon>Metazoa</taxon>
        <taxon>Ecdysozoa</taxon>
        <taxon>Nematoda</taxon>
        <taxon>Chromadorea</taxon>
        <taxon>Rhabditida</taxon>
        <taxon>Tylenchina</taxon>
        <taxon>Cephalobomorpha</taxon>
        <taxon>Cephaloboidea</taxon>
        <taxon>Cephalobidae</taxon>
        <taxon>Acrobeloides</taxon>
    </lineage>
</organism>
<proteinExistence type="inferred from homology"/>
<dbReference type="GO" id="GO:0005737">
    <property type="term" value="C:cytoplasm"/>
    <property type="evidence" value="ECO:0007669"/>
    <property type="project" value="TreeGrafter"/>
</dbReference>
<dbReference type="PANTHER" id="PTHR11188:SF175">
    <property type="entry name" value="ARRESTIN C-TERMINAL-LIKE DOMAIN-CONTAINING PROTEIN"/>
    <property type="match status" value="1"/>
</dbReference>
<dbReference type="InterPro" id="IPR011022">
    <property type="entry name" value="Arrestin_C-like"/>
</dbReference>
<evidence type="ECO:0000313" key="4">
    <source>
        <dbReference type="WBParaSite" id="ACRNAN_scaffold6089.g9763.t1"/>
    </source>
</evidence>
<dbReference type="InterPro" id="IPR050357">
    <property type="entry name" value="Arrestin_domain-protein"/>
</dbReference>
<evidence type="ECO:0000259" key="2">
    <source>
        <dbReference type="SMART" id="SM01017"/>
    </source>
</evidence>
<keyword evidence="3" id="KW-1185">Reference proteome</keyword>
<comment type="similarity">
    <text evidence="1">Belongs to the arrestin family.</text>
</comment>
<dbReference type="WBParaSite" id="ACRNAN_scaffold6089.g9763.t1">
    <property type="protein sequence ID" value="ACRNAN_scaffold6089.g9763.t1"/>
    <property type="gene ID" value="ACRNAN_scaffold6089.g9763"/>
</dbReference>
<dbReference type="Pfam" id="PF00339">
    <property type="entry name" value="Arrestin_N"/>
    <property type="match status" value="1"/>
</dbReference>
<dbReference type="Pfam" id="PF02752">
    <property type="entry name" value="Arrestin_C"/>
    <property type="match status" value="1"/>
</dbReference>
<dbReference type="SUPFAM" id="SSF81296">
    <property type="entry name" value="E set domains"/>
    <property type="match status" value="2"/>
</dbReference>
<sequence>MYRNLPSTNGTSSSSYEIEVILEKAIYNPGDLLTGEVRLHLSRKLCCELITVQLFGRTRVFFTEKVTKPGALSQTKAYEQENVLVDLKSDIWKCPENEKPKREVSLNDIARMASSTAIRMPTSKSEKQPGIGVGVHSLPFAFQLPESGLHTSFDARNAVGYIRYYILVQALNNGLTVARKKLLFPIVCHRFLSLDQRSLESPTLTGSRKVGKGEVYVELRLKKRGFVPGEPTWGDIIIDNKSDKSVKYSHFRICQKTLCYSSHPEVQTYESFFETAGMGLPIHKVVAGQRFEYPITFYVPALVPNLNVPGCIEVEYEVRLDVGLVRGSAKSAFITLSTPIYIGTHPATDQGLISALGFNGALRNRSQLPAAPPSYENENIPCLETASLLDFPPSYSASVGGLSAVEGNDSQPTEYTPLYYEYNFQKFVDSAPAQKEKAL</sequence>
<name>A0A914E6G1_9BILA</name>
<evidence type="ECO:0000256" key="1">
    <source>
        <dbReference type="ARBA" id="ARBA00005298"/>
    </source>
</evidence>
<protein>
    <submittedName>
        <fullName evidence="4">Arrestin C-terminal-like domain-containing protein</fullName>
    </submittedName>
</protein>